<comment type="subcellular location">
    <subcellularLocation>
        <location evidence="1">Cell membrane</location>
        <topology evidence="1">Multi-pass membrane protein</topology>
    </subcellularLocation>
</comment>
<evidence type="ECO:0000256" key="2">
    <source>
        <dbReference type="ARBA" id="ARBA00022475"/>
    </source>
</evidence>
<proteinExistence type="predicted"/>
<evidence type="ECO:0000259" key="8">
    <source>
        <dbReference type="Pfam" id="PF03553"/>
    </source>
</evidence>
<evidence type="ECO:0000256" key="3">
    <source>
        <dbReference type="ARBA" id="ARBA00022692"/>
    </source>
</evidence>
<dbReference type="HOGENOM" id="CLU_018751_0_1_10"/>
<evidence type="ECO:0000313" key="9">
    <source>
        <dbReference type="EMBL" id="AFC25794.1"/>
    </source>
</evidence>
<protein>
    <submittedName>
        <fullName evidence="9">Na+/H+ antiporter NhaC</fullName>
    </submittedName>
</protein>
<accession>H6KZL8</accession>
<keyword evidence="3 6" id="KW-0812">Transmembrane</keyword>
<dbReference type="PANTHER" id="PTHR43478">
    <property type="entry name" value="NA+/H+ ANTIPORTER-RELATED"/>
    <property type="match status" value="1"/>
</dbReference>
<feature type="transmembrane region" description="Helical" evidence="6">
    <location>
        <begin position="579"/>
        <end position="597"/>
    </location>
</feature>
<evidence type="ECO:0000256" key="6">
    <source>
        <dbReference type="SAM" id="Phobius"/>
    </source>
</evidence>
<organism evidence="9 10">
    <name type="scientific">Saprospira grandis (strain Lewin)</name>
    <dbReference type="NCBI Taxonomy" id="984262"/>
    <lineage>
        <taxon>Bacteria</taxon>
        <taxon>Pseudomonadati</taxon>
        <taxon>Bacteroidota</taxon>
        <taxon>Saprospiria</taxon>
        <taxon>Saprospirales</taxon>
        <taxon>Saprospiraceae</taxon>
        <taxon>Saprospira</taxon>
    </lineage>
</organism>
<evidence type="ECO:0000256" key="5">
    <source>
        <dbReference type="ARBA" id="ARBA00023136"/>
    </source>
</evidence>
<dbReference type="STRING" id="984262.SGRA_3066"/>
<dbReference type="Proteomes" id="UP000007519">
    <property type="component" value="Chromosome"/>
</dbReference>
<feature type="transmembrane region" description="Helical" evidence="6">
    <location>
        <begin position="537"/>
        <end position="559"/>
    </location>
</feature>
<feature type="transmembrane region" description="Helical" evidence="6">
    <location>
        <begin position="221"/>
        <end position="240"/>
    </location>
</feature>
<feature type="transmembrane region" description="Helical" evidence="6">
    <location>
        <begin position="180"/>
        <end position="201"/>
    </location>
</feature>
<evidence type="ECO:0000313" key="10">
    <source>
        <dbReference type="Proteomes" id="UP000007519"/>
    </source>
</evidence>
<dbReference type="KEGG" id="sgn:SGRA_3066"/>
<dbReference type="eggNOG" id="COG1757">
    <property type="taxonomic scope" value="Bacteria"/>
</dbReference>
<feature type="chain" id="PRO_5003604517" evidence="7">
    <location>
        <begin position="27"/>
        <end position="745"/>
    </location>
</feature>
<reference evidence="9 10" key="1">
    <citation type="journal article" date="2012" name="Stand. Genomic Sci.">
        <title>Complete genome sequencing and analysis of Saprospira grandis str. Lewin, a predatory marine bacterium.</title>
        <authorList>
            <person name="Saw J.H."/>
            <person name="Yuryev A."/>
            <person name="Kanbe M."/>
            <person name="Hou S."/>
            <person name="Young A.G."/>
            <person name="Aizawa S."/>
            <person name="Alam M."/>
        </authorList>
    </citation>
    <scope>NUCLEOTIDE SEQUENCE [LARGE SCALE GENOMIC DNA]</scope>
    <source>
        <strain evidence="9 10">Lewin</strain>
    </source>
</reference>
<gene>
    <name evidence="9" type="ordered locus">SGRA_3066</name>
</gene>
<feature type="transmembrane region" description="Helical" evidence="6">
    <location>
        <begin position="156"/>
        <end position="173"/>
    </location>
</feature>
<feature type="transmembrane region" description="Helical" evidence="6">
    <location>
        <begin position="356"/>
        <end position="378"/>
    </location>
</feature>
<keyword evidence="5 6" id="KW-0472">Membrane</keyword>
<dbReference type="RefSeq" id="WP_015693393.1">
    <property type="nucleotide sequence ID" value="NC_016940.1"/>
</dbReference>
<evidence type="ECO:0000256" key="7">
    <source>
        <dbReference type="SAM" id="SignalP"/>
    </source>
</evidence>
<feature type="transmembrane region" description="Helical" evidence="6">
    <location>
        <begin position="419"/>
        <end position="438"/>
    </location>
</feature>
<feature type="transmembrane region" description="Helical" evidence="6">
    <location>
        <begin position="302"/>
        <end position="325"/>
    </location>
</feature>
<dbReference type="GO" id="GO:0005886">
    <property type="term" value="C:plasma membrane"/>
    <property type="evidence" value="ECO:0007669"/>
    <property type="project" value="UniProtKB-SubCell"/>
</dbReference>
<evidence type="ECO:0000256" key="4">
    <source>
        <dbReference type="ARBA" id="ARBA00022989"/>
    </source>
</evidence>
<dbReference type="InterPro" id="IPR018461">
    <property type="entry name" value="Na/H_Antiport_NhaC-like_C"/>
</dbReference>
<keyword evidence="10" id="KW-1185">Reference proteome</keyword>
<sequence>MKTFFWTLITLFLAANLLAQSPPSNQADSLRQDSIAQAHIQLLADSLAQINVKRDTIPQYDTLGIASFQYECIQENKESFLRFSVVNQKPFLGKISINGEEQLLLFKDGQSQKQIEPQLQGELYQLSSQSGRQKTHKLVHLRKRTDGSIRVKPIPLWWSILPPLVAILIALMFKQVVLALFLGIFSGAWIISGMPLEPYLIVKSFFSVLDTYIIKAMSDSGHLSVVLFSMMIGGVVALISRNGGMAGIVKQLAPLARGPKSTQLVAWFLGIAIFFDDYANSLIVGNTIRPLSDKYKISREKLAYIVDSTAAPIAAIAFITTWIGAELGYIEDALPSLEGIGQPPSAYSVFLSSLQYSYYSFFTLLFIPMIVIFGRDFGPMLKAERRARHQGQVFAVSGNEGDSSELEELDPKPGAPLRWINGLLPILVVVLGTLLGLIDTGMNSCYQSLMDKGLALESNSWELIWQELGYLEADLSQGLAAAKNEAMAISDLRKLGILIGSSDSYSALLWASLSAIIVAIFLSMIQGILKLGEGLELMVAGFKTMVPALLILVFAWSLALTTEELGTAEFLTSSLEGNLSPYFLPVVIFILSALIAFSTGSSWSTMAILYPIAIPMTWELCRANGLPMETTWALLYNNIAIVLSASVLGDHCSPISDTTILSSLASNCRHIDHVRTQLPYALTVGSVSLACGYASTAFAIPFTICFPVGLAVLLLVVIFFGKSVKKNPDAEDTPPDHPPLDTEQE</sequence>
<dbReference type="Pfam" id="PF03553">
    <property type="entry name" value="Na_H_antiporter"/>
    <property type="match status" value="1"/>
</dbReference>
<name>H6KZL8_SAPGL</name>
<evidence type="ECO:0000256" key="1">
    <source>
        <dbReference type="ARBA" id="ARBA00004651"/>
    </source>
</evidence>
<dbReference type="AlphaFoldDB" id="H6KZL8"/>
<keyword evidence="2" id="KW-1003">Cell membrane</keyword>
<dbReference type="PANTHER" id="PTHR43478:SF1">
    <property type="entry name" value="NA+_H+ ANTIPORTER NHAC-LIKE C-TERMINAL DOMAIN-CONTAINING PROTEIN"/>
    <property type="match status" value="1"/>
</dbReference>
<feature type="domain" description="Na+/H+ antiporter NhaC-like C-terminal" evidence="8">
    <location>
        <begin position="496"/>
        <end position="687"/>
    </location>
</feature>
<feature type="signal peptide" evidence="7">
    <location>
        <begin position="1"/>
        <end position="26"/>
    </location>
</feature>
<keyword evidence="4 6" id="KW-1133">Transmembrane helix</keyword>
<dbReference type="EMBL" id="CP002831">
    <property type="protein sequence ID" value="AFC25794.1"/>
    <property type="molecule type" value="Genomic_DNA"/>
</dbReference>
<keyword evidence="7" id="KW-0732">Signal</keyword>
<dbReference type="OrthoDB" id="9762978at2"/>
<feature type="transmembrane region" description="Helical" evidence="6">
    <location>
        <begin position="507"/>
        <end position="525"/>
    </location>
</feature>
<feature type="transmembrane region" description="Helical" evidence="6">
    <location>
        <begin position="701"/>
        <end position="720"/>
    </location>
</feature>